<protein>
    <recommendedName>
        <fullName evidence="3">Ankyrin repeat domain-containing protein</fullName>
    </recommendedName>
</protein>
<dbReference type="InParanoid" id="W3XIM2"/>
<name>W3XIM2_PESFW</name>
<evidence type="ECO:0000313" key="1">
    <source>
        <dbReference type="EMBL" id="ETS85854.1"/>
    </source>
</evidence>
<dbReference type="Proteomes" id="UP000030651">
    <property type="component" value="Unassembled WGS sequence"/>
</dbReference>
<proteinExistence type="predicted"/>
<keyword evidence="2" id="KW-1185">Reference proteome</keyword>
<dbReference type="GeneID" id="19268892"/>
<organism evidence="1 2">
    <name type="scientific">Pestalotiopsis fici (strain W106-1 / CGMCC3.15140)</name>
    <dbReference type="NCBI Taxonomy" id="1229662"/>
    <lineage>
        <taxon>Eukaryota</taxon>
        <taxon>Fungi</taxon>
        <taxon>Dikarya</taxon>
        <taxon>Ascomycota</taxon>
        <taxon>Pezizomycotina</taxon>
        <taxon>Sordariomycetes</taxon>
        <taxon>Xylariomycetidae</taxon>
        <taxon>Amphisphaeriales</taxon>
        <taxon>Sporocadaceae</taxon>
        <taxon>Pestalotiopsis</taxon>
    </lineage>
</organism>
<gene>
    <name evidence="1" type="ORF">PFICI_03879</name>
</gene>
<dbReference type="Gene3D" id="1.25.40.20">
    <property type="entry name" value="Ankyrin repeat-containing domain"/>
    <property type="match status" value="1"/>
</dbReference>
<evidence type="ECO:0000313" key="2">
    <source>
        <dbReference type="Proteomes" id="UP000030651"/>
    </source>
</evidence>
<dbReference type="EMBL" id="KI912110">
    <property type="protein sequence ID" value="ETS85854.1"/>
    <property type="molecule type" value="Genomic_DNA"/>
</dbReference>
<dbReference type="KEGG" id="pfy:PFICI_03879"/>
<dbReference type="SUPFAM" id="SSF48403">
    <property type="entry name" value="Ankyrin repeat"/>
    <property type="match status" value="1"/>
</dbReference>
<dbReference type="RefSeq" id="XP_007830651.1">
    <property type="nucleotide sequence ID" value="XM_007832460.1"/>
</dbReference>
<dbReference type="AlphaFoldDB" id="W3XIM2"/>
<accession>W3XIM2</accession>
<dbReference type="HOGENOM" id="CLU_1366675_0_0_1"/>
<dbReference type="InterPro" id="IPR036770">
    <property type="entry name" value="Ankyrin_rpt-contain_sf"/>
</dbReference>
<evidence type="ECO:0008006" key="3">
    <source>
        <dbReference type="Google" id="ProtNLM"/>
    </source>
</evidence>
<sequence length="200" mass="22287">MFEHLISRGADVAQCDALHYAARHDSQDLDTVTSIMRHFITKYNLDVDTRDRSGGLPLRERIDRPTMYRTGQPVRWAAYYNNPISLQALINLGADPTPALYHAVYSDRLECLGVLLDAGVEPSEALALAVSRDQPEAAILALEYGATADNALMRRAQLRGTGSFNPGFIPAVSDRMLEILNASQHYKDVWSSKTRIRRTA</sequence>
<reference evidence="2" key="1">
    <citation type="journal article" date="2015" name="BMC Genomics">
        <title>Genomic and transcriptomic analysis of the endophytic fungus Pestalotiopsis fici reveals its lifestyle and high potential for synthesis of natural products.</title>
        <authorList>
            <person name="Wang X."/>
            <person name="Zhang X."/>
            <person name="Liu L."/>
            <person name="Xiang M."/>
            <person name="Wang W."/>
            <person name="Sun X."/>
            <person name="Che Y."/>
            <person name="Guo L."/>
            <person name="Liu G."/>
            <person name="Guo L."/>
            <person name="Wang C."/>
            <person name="Yin W.B."/>
            <person name="Stadler M."/>
            <person name="Zhang X."/>
            <person name="Liu X."/>
        </authorList>
    </citation>
    <scope>NUCLEOTIDE SEQUENCE [LARGE SCALE GENOMIC DNA]</scope>
    <source>
        <strain evidence="2">W106-1 / CGMCC3.15140</strain>
    </source>
</reference>